<evidence type="ECO:0000256" key="1">
    <source>
        <dbReference type="SAM" id="Phobius"/>
    </source>
</evidence>
<keyword evidence="3" id="KW-1185">Reference proteome</keyword>
<feature type="transmembrane region" description="Helical" evidence="1">
    <location>
        <begin position="104"/>
        <end position="123"/>
    </location>
</feature>
<dbReference type="EMBL" id="JAFLNM010000001">
    <property type="protein sequence ID" value="MBO0341063.1"/>
    <property type="molecule type" value="Genomic_DNA"/>
</dbReference>
<gene>
    <name evidence="2" type="ORF">J0654_05370</name>
</gene>
<feature type="transmembrane region" description="Helical" evidence="1">
    <location>
        <begin position="129"/>
        <end position="147"/>
    </location>
</feature>
<dbReference type="RefSeq" id="WP_207026627.1">
    <property type="nucleotide sequence ID" value="NZ_JAFLNM010000001.1"/>
</dbReference>
<reference evidence="2 3" key="1">
    <citation type="submission" date="2021-03" db="EMBL/GenBank/DDBJ databases">
        <title>Muricauda lutimaris sp. nov. and Muricauda ruestringensis sp. nov, two marine members of the Flavobacteriaceae isolated from deep sea sediments of Western Pacific.</title>
        <authorList>
            <person name="Zhao S."/>
            <person name="Liu R."/>
        </authorList>
    </citation>
    <scope>NUCLEOTIDE SEQUENCE [LARGE SCALE GENOMIC DNA]</scope>
    <source>
        <strain evidence="2 3">BC31-3-A3</strain>
    </source>
</reference>
<feature type="transmembrane region" description="Helical" evidence="1">
    <location>
        <begin position="152"/>
        <end position="171"/>
    </location>
</feature>
<evidence type="ECO:0000313" key="2">
    <source>
        <dbReference type="EMBL" id="MBO0341063.1"/>
    </source>
</evidence>
<evidence type="ECO:0008006" key="4">
    <source>
        <dbReference type="Google" id="ProtNLM"/>
    </source>
</evidence>
<comment type="caution">
    <text evidence="2">The sequence shown here is derived from an EMBL/GenBank/DDBJ whole genome shotgun (WGS) entry which is preliminary data.</text>
</comment>
<protein>
    <recommendedName>
        <fullName evidence="4">DUF998 domain-containing protein</fullName>
    </recommendedName>
</protein>
<feature type="transmembrane region" description="Helical" evidence="1">
    <location>
        <begin position="9"/>
        <end position="29"/>
    </location>
</feature>
<dbReference type="Proteomes" id="UP000664807">
    <property type="component" value="Unassembled WGS sequence"/>
</dbReference>
<accession>A0ABS3FDD6</accession>
<organism evidence="2 3">
    <name type="scientific">Flagellimonas profundi</name>
    <dbReference type="NCBI Taxonomy" id="2915620"/>
    <lineage>
        <taxon>Bacteria</taxon>
        <taxon>Pseudomonadati</taxon>
        <taxon>Bacteroidota</taxon>
        <taxon>Flavobacteriia</taxon>
        <taxon>Flavobacteriales</taxon>
        <taxon>Flavobacteriaceae</taxon>
        <taxon>Flagellimonas</taxon>
    </lineage>
</organism>
<proteinExistence type="predicted"/>
<keyword evidence="1" id="KW-0812">Transmembrane</keyword>
<sequence length="212" mass="24053">MRNTINQKGLFKFLPTIGILVFIGIYFYASKLYPGGSLVDVNSAGFDWLNNHWCNLMRENGLNGVQNGARPVAIAGITILCGSMIIFFFQFADHFEKNGNWKNIIRISGTLAMLSACFIFTIYHNIMTTILSVFGTMVIIGMLRALYKNRLIFLMVMGVFCILIVGLNNFFYYNENLTQYSPIIQKIAFVLILSWTVCLNLTINKSALKQRL</sequence>
<keyword evidence="1" id="KW-1133">Transmembrane helix</keyword>
<feature type="transmembrane region" description="Helical" evidence="1">
    <location>
        <begin position="183"/>
        <end position="203"/>
    </location>
</feature>
<feature type="transmembrane region" description="Helical" evidence="1">
    <location>
        <begin position="72"/>
        <end position="92"/>
    </location>
</feature>
<evidence type="ECO:0000313" key="3">
    <source>
        <dbReference type="Proteomes" id="UP000664807"/>
    </source>
</evidence>
<name>A0ABS3FDD6_9FLAO</name>
<keyword evidence="1" id="KW-0472">Membrane</keyword>